<dbReference type="WBParaSite" id="DME_0000188301-mRNA-1">
    <property type="protein sequence ID" value="DME_0000188301-mRNA-1"/>
    <property type="gene ID" value="DME_0000188301"/>
</dbReference>
<evidence type="ECO:0000259" key="4">
    <source>
        <dbReference type="SMART" id="SM01088"/>
    </source>
</evidence>
<evidence type="ECO:0000313" key="6">
    <source>
        <dbReference type="Proteomes" id="UP000038040"/>
    </source>
</evidence>
<keyword evidence="3" id="KW-0472">Membrane</keyword>
<dbReference type="PANTHER" id="PTHR24637:SF377">
    <property type="entry name" value="COLLAGEN TYPE IX ALPHA 1 CHAIN"/>
    <property type="match status" value="1"/>
</dbReference>
<evidence type="ECO:0000313" key="8">
    <source>
        <dbReference type="WBParaSite" id="DME_0000188301-mRNA-1"/>
    </source>
</evidence>
<evidence type="ECO:0000256" key="2">
    <source>
        <dbReference type="SAM" id="MobiDB-lite"/>
    </source>
</evidence>
<evidence type="ECO:0000313" key="5">
    <source>
        <dbReference type="EMBL" id="VDN56270.1"/>
    </source>
</evidence>
<proteinExistence type="predicted"/>
<sequence>MLDKGQIATIFATTFSVSMTIACAIFVCVVYRDISLMYYDMMEEAMNFKETTDEAWNHLMNLKLSKDHTHNSYSFGNIFRQKRQKELPSYCRECTFLECDIVSPKCLTGPPGSPGNDGINGENGLPGPPGLPGAPGLNNYRQKCVVCPRGPPGLRGSPGPKGAPGPFGEIGANGTVKMIGDYGPPGPPGDRGPPGRYFCLKGPPGTIGSRGEKGVRGIRGYPGQKGPIGPAGFPGPKGLPGLSKDGRPGNVGPPGLPGRRGFPGPRGPDGEIGAQGIPGADASYCPCPKRSPNMQKPYVAGYETP</sequence>
<organism evidence="6 8">
    <name type="scientific">Dracunculus medinensis</name>
    <name type="common">Guinea worm</name>
    <dbReference type="NCBI Taxonomy" id="318479"/>
    <lineage>
        <taxon>Eukaryota</taxon>
        <taxon>Metazoa</taxon>
        <taxon>Ecdysozoa</taxon>
        <taxon>Nematoda</taxon>
        <taxon>Chromadorea</taxon>
        <taxon>Rhabditida</taxon>
        <taxon>Spirurina</taxon>
        <taxon>Dracunculoidea</taxon>
        <taxon>Dracunculidae</taxon>
        <taxon>Dracunculus</taxon>
    </lineage>
</organism>
<dbReference type="Pfam" id="PF01484">
    <property type="entry name" value="Col_cuticle_N"/>
    <property type="match status" value="1"/>
</dbReference>
<accession>A0A0N4U4Y8</accession>
<dbReference type="Proteomes" id="UP000274756">
    <property type="component" value="Unassembled WGS sequence"/>
</dbReference>
<dbReference type="GO" id="GO:0042302">
    <property type="term" value="F:structural constituent of cuticle"/>
    <property type="evidence" value="ECO:0007669"/>
    <property type="project" value="InterPro"/>
</dbReference>
<keyword evidence="1" id="KW-0677">Repeat</keyword>
<reference evidence="8" key="1">
    <citation type="submission" date="2017-02" db="UniProtKB">
        <authorList>
            <consortium name="WormBaseParasite"/>
        </authorList>
    </citation>
    <scope>IDENTIFICATION</scope>
</reference>
<dbReference type="Proteomes" id="UP000038040">
    <property type="component" value="Unplaced"/>
</dbReference>
<keyword evidence="3" id="KW-0812">Transmembrane</keyword>
<protein>
    <submittedName>
        <fullName evidence="8">Col_cuticle_N domain-containing protein</fullName>
    </submittedName>
</protein>
<dbReference type="AlphaFoldDB" id="A0A0N4U4Y8"/>
<reference evidence="5 7" key="2">
    <citation type="submission" date="2018-11" db="EMBL/GenBank/DDBJ databases">
        <authorList>
            <consortium name="Pathogen Informatics"/>
        </authorList>
    </citation>
    <scope>NUCLEOTIDE SEQUENCE [LARGE SCALE GENOMIC DNA]</scope>
</reference>
<keyword evidence="3" id="KW-1133">Transmembrane helix</keyword>
<name>A0A0N4U4Y8_DRAME</name>
<dbReference type="PROSITE" id="PS51257">
    <property type="entry name" value="PROKAR_LIPOPROTEIN"/>
    <property type="match status" value="1"/>
</dbReference>
<dbReference type="InterPro" id="IPR002486">
    <property type="entry name" value="Col_cuticle_N"/>
</dbReference>
<dbReference type="InterPro" id="IPR008160">
    <property type="entry name" value="Collagen"/>
</dbReference>
<dbReference type="Pfam" id="PF01391">
    <property type="entry name" value="Collagen"/>
    <property type="match status" value="1"/>
</dbReference>
<evidence type="ECO:0000313" key="7">
    <source>
        <dbReference type="Proteomes" id="UP000274756"/>
    </source>
</evidence>
<dbReference type="PANTHER" id="PTHR24637">
    <property type="entry name" value="COLLAGEN"/>
    <property type="match status" value="1"/>
</dbReference>
<dbReference type="SMART" id="SM01088">
    <property type="entry name" value="Col_cuticle_N"/>
    <property type="match status" value="1"/>
</dbReference>
<feature type="region of interest" description="Disordered" evidence="2">
    <location>
        <begin position="221"/>
        <end position="305"/>
    </location>
</feature>
<dbReference type="OrthoDB" id="5841171at2759"/>
<feature type="transmembrane region" description="Helical" evidence="3">
    <location>
        <begin position="6"/>
        <end position="31"/>
    </location>
</feature>
<dbReference type="EMBL" id="UYYG01001155">
    <property type="protein sequence ID" value="VDN56270.1"/>
    <property type="molecule type" value="Genomic_DNA"/>
</dbReference>
<evidence type="ECO:0000256" key="3">
    <source>
        <dbReference type="SAM" id="Phobius"/>
    </source>
</evidence>
<dbReference type="STRING" id="318479.A0A0N4U4Y8"/>
<evidence type="ECO:0000256" key="1">
    <source>
        <dbReference type="ARBA" id="ARBA00022737"/>
    </source>
</evidence>
<keyword evidence="7" id="KW-1185">Reference proteome</keyword>
<feature type="domain" description="Nematode cuticle collagen N-terminal" evidence="4">
    <location>
        <begin position="7"/>
        <end position="59"/>
    </location>
</feature>
<feature type="region of interest" description="Disordered" evidence="2">
    <location>
        <begin position="113"/>
        <end position="134"/>
    </location>
</feature>
<gene>
    <name evidence="5" type="ORF">DME_LOCUS6243</name>
</gene>